<keyword evidence="6 10" id="KW-0432">Leucine biosynthesis</keyword>
<dbReference type="NCBIfam" id="TIGR00171">
    <property type="entry name" value="leuD"/>
    <property type="match status" value="1"/>
</dbReference>
<protein>
    <recommendedName>
        <fullName evidence="10">3-isopropylmalate dehydratase small subunit</fullName>
        <ecNumber evidence="10">4.2.1.33</ecNumber>
    </recommendedName>
    <alternativeName>
        <fullName evidence="10">Alpha-IPM isomerase</fullName>
        <shortName evidence="10">IPMI</shortName>
    </alternativeName>
    <alternativeName>
        <fullName evidence="10">Isopropylmalate isomerase</fullName>
    </alternativeName>
</protein>
<dbReference type="PANTHER" id="PTHR43345">
    <property type="entry name" value="3-ISOPROPYLMALATE DEHYDRATASE SMALL SUBUNIT 2-RELATED-RELATED"/>
    <property type="match status" value="1"/>
</dbReference>
<dbReference type="SUPFAM" id="SSF52016">
    <property type="entry name" value="LeuD/IlvD-like"/>
    <property type="match status" value="1"/>
</dbReference>
<comment type="subunit">
    <text evidence="5 10">Heterodimer of LeuC and LeuD.</text>
</comment>
<evidence type="ECO:0000259" key="11">
    <source>
        <dbReference type="Pfam" id="PF00694"/>
    </source>
</evidence>
<gene>
    <name evidence="10 12" type="primary">leuD</name>
    <name evidence="12" type="ORF">E7746_08755</name>
</gene>
<evidence type="ECO:0000256" key="7">
    <source>
        <dbReference type="ARBA" id="ARBA00022605"/>
    </source>
</evidence>
<dbReference type="HAMAP" id="MF_01031">
    <property type="entry name" value="LeuD_type1"/>
    <property type="match status" value="1"/>
</dbReference>
<evidence type="ECO:0000256" key="5">
    <source>
        <dbReference type="ARBA" id="ARBA00011271"/>
    </source>
</evidence>
<dbReference type="Gene3D" id="3.20.19.10">
    <property type="entry name" value="Aconitase, domain 4"/>
    <property type="match status" value="1"/>
</dbReference>
<dbReference type="InterPro" id="IPR000573">
    <property type="entry name" value="AconitaseA/IPMdHydase_ssu_swvl"/>
</dbReference>
<dbReference type="PANTHER" id="PTHR43345:SF5">
    <property type="entry name" value="3-ISOPROPYLMALATE DEHYDRATASE SMALL SUBUNIT"/>
    <property type="match status" value="1"/>
</dbReference>
<comment type="pathway">
    <text evidence="3 10">Amino-acid biosynthesis; L-leucine biosynthesis; L-leucine from 3-methyl-2-oxobutanoate: step 2/4.</text>
</comment>
<dbReference type="UniPathway" id="UPA00048">
    <property type="reaction ID" value="UER00071"/>
</dbReference>
<dbReference type="GO" id="GO:0009098">
    <property type="term" value="P:L-leucine biosynthetic process"/>
    <property type="evidence" value="ECO:0007669"/>
    <property type="project" value="UniProtKB-UniRule"/>
</dbReference>
<dbReference type="CDD" id="cd01577">
    <property type="entry name" value="IPMI_Swivel"/>
    <property type="match status" value="1"/>
</dbReference>
<dbReference type="GO" id="GO:0009316">
    <property type="term" value="C:3-isopropylmalate dehydratase complex"/>
    <property type="evidence" value="ECO:0007669"/>
    <property type="project" value="InterPro"/>
</dbReference>
<dbReference type="Pfam" id="PF00694">
    <property type="entry name" value="Aconitase_C"/>
    <property type="match status" value="1"/>
</dbReference>
<evidence type="ECO:0000256" key="9">
    <source>
        <dbReference type="ARBA" id="ARBA00023304"/>
    </source>
</evidence>
<dbReference type="EC" id="4.2.1.33" evidence="10"/>
<dbReference type="NCBIfam" id="NF002458">
    <property type="entry name" value="PRK01641.1"/>
    <property type="match status" value="1"/>
</dbReference>
<accession>A0A4P7VJR0</accession>
<dbReference type="Proteomes" id="UP000297031">
    <property type="component" value="Chromosome"/>
</dbReference>
<evidence type="ECO:0000256" key="10">
    <source>
        <dbReference type="HAMAP-Rule" id="MF_01031"/>
    </source>
</evidence>
<evidence type="ECO:0000256" key="4">
    <source>
        <dbReference type="ARBA" id="ARBA00009845"/>
    </source>
</evidence>
<comment type="similarity">
    <text evidence="4 10">Belongs to the LeuD family. LeuD type 1 subfamily.</text>
</comment>
<keyword evidence="8 10" id="KW-0456">Lyase</keyword>
<name>A0A4P7VJR0_9BACT</name>
<dbReference type="AlphaFoldDB" id="A0A4P7VJR0"/>
<keyword evidence="13" id="KW-1185">Reference proteome</keyword>
<reference evidence="12 13" key="1">
    <citation type="submission" date="2019-02" db="EMBL/GenBank/DDBJ databases">
        <title>Isolation and identification of novel species under the genus Muribaculum.</title>
        <authorList>
            <person name="Miyake S."/>
            <person name="Ding Y."/>
            <person name="Low A."/>
            <person name="Soh M."/>
            <person name="Seedorf H."/>
        </authorList>
    </citation>
    <scope>NUCLEOTIDE SEQUENCE [LARGE SCALE GENOMIC DNA]</scope>
    <source>
        <strain evidence="12 13">TLL-A4</strain>
    </source>
</reference>
<evidence type="ECO:0000313" key="12">
    <source>
        <dbReference type="EMBL" id="QCD35962.1"/>
    </source>
</evidence>
<dbReference type="OrthoDB" id="9777465at2"/>
<evidence type="ECO:0000256" key="3">
    <source>
        <dbReference type="ARBA" id="ARBA00004729"/>
    </source>
</evidence>
<dbReference type="EMBL" id="CP039393">
    <property type="protein sequence ID" value="QCD35962.1"/>
    <property type="molecule type" value="Genomic_DNA"/>
</dbReference>
<evidence type="ECO:0000256" key="6">
    <source>
        <dbReference type="ARBA" id="ARBA00022430"/>
    </source>
</evidence>
<sequence length="198" mass="22367">MKEKFDVITSTCVPLPMENIDTDQIIPARFLKVTSREGFGDNLFRDWRFDSEGNPIAGFPLNNPIYSGRILLAGKNFGCGSSREHAAWAIHDYGFRVVVSSFFADIHKNNELNNFVLPVVVSEAFLNELFNTVNADPKAEVKVDLPAQTITNLSTGNSESFEINGYKKHCLMHGLDDIDYLLTRKDDIVAWESKRDNY</sequence>
<feature type="domain" description="Aconitase A/isopropylmalate dehydratase small subunit swivel" evidence="11">
    <location>
        <begin position="5"/>
        <end position="123"/>
    </location>
</feature>
<comment type="catalytic activity">
    <reaction evidence="1 10">
        <text>(2R,3S)-3-isopropylmalate = (2S)-2-isopropylmalate</text>
        <dbReference type="Rhea" id="RHEA:32287"/>
        <dbReference type="ChEBI" id="CHEBI:1178"/>
        <dbReference type="ChEBI" id="CHEBI:35121"/>
        <dbReference type="EC" id="4.2.1.33"/>
    </reaction>
</comment>
<dbReference type="InterPro" id="IPR015928">
    <property type="entry name" value="Aconitase/3IPM_dehydase_swvl"/>
</dbReference>
<evidence type="ECO:0000256" key="1">
    <source>
        <dbReference type="ARBA" id="ARBA00000491"/>
    </source>
</evidence>
<proteinExistence type="inferred from homology"/>
<dbReference type="GO" id="GO:0003861">
    <property type="term" value="F:3-isopropylmalate dehydratase activity"/>
    <property type="evidence" value="ECO:0007669"/>
    <property type="project" value="UniProtKB-UniRule"/>
</dbReference>
<keyword evidence="7 10" id="KW-0028">Amino-acid biosynthesis</keyword>
<dbReference type="InterPro" id="IPR033940">
    <property type="entry name" value="IPMI_Swivel"/>
</dbReference>
<organism evidence="12 13">
    <name type="scientific">Muribaculum gordoncarteri</name>
    <dbReference type="NCBI Taxonomy" id="2530390"/>
    <lineage>
        <taxon>Bacteria</taxon>
        <taxon>Pseudomonadati</taxon>
        <taxon>Bacteroidota</taxon>
        <taxon>Bacteroidia</taxon>
        <taxon>Bacteroidales</taxon>
        <taxon>Muribaculaceae</taxon>
        <taxon>Muribaculum</taxon>
    </lineage>
</organism>
<dbReference type="RefSeq" id="WP_136410561.1">
    <property type="nucleotide sequence ID" value="NZ_CP039393.1"/>
</dbReference>
<dbReference type="FunFam" id="3.20.19.10:FF:000003">
    <property type="entry name" value="3-isopropylmalate dehydratase small subunit"/>
    <property type="match status" value="1"/>
</dbReference>
<dbReference type="InterPro" id="IPR050075">
    <property type="entry name" value="LeuD"/>
</dbReference>
<evidence type="ECO:0000256" key="2">
    <source>
        <dbReference type="ARBA" id="ARBA00002695"/>
    </source>
</evidence>
<comment type="function">
    <text evidence="2 10">Catalyzes the isomerization between 2-isopropylmalate and 3-isopropylmalate, via the formation of 2-isopropylmaleate.</text>
</comment>
<evidence type="ECO:0000313" key="13">
    <source>
        <dbReference type="Proteomes" id="UP000297031"/>
    </source>
</evidence>
<dbReference type="InterPro" id="IPR004431">
    <property type="entry name" value="3-IsopropMal_deHydase_ssu"/>
</dbReference>
<keyword evidence="9 10" id="KW-0100">Branched-chain amino acid biosynthesis</keyword>
<dbReference type="KEGG" id="mgod:E7746_08755"/>
<evidence type="ECO:0000256" key="8">
    <source>
        <dbReference type="ARBA" id="ARBA00023239"/>
    </source>
</evidence>